<dbReference type="GO" id="GO:0008146">
    <property type="term" value="F:sulfotransferase activity"/>
    <property type="evidence" value="ECO:0007669"/>
    <property type="project" value="TreeGrafter"/>
</dbReference>
<evidence type="ECO:0000313" key="4">
    <source>
        <dbReference type="EMBL" id="MBJ7314668.1"/>
    </source>
</evidence>
<dbReference type="AlphaFoldDB" id="A0A8I1GAT6"/>
<dbReference type="SUPFAM" id="SSF69572">
    <property type="entry name" value="Activating enzymes of the ubiquitin-like proteins"/>
    <property type="match status" value="1"/>
</dbReference>
<dbReference type="GO" id="GO:0005829">
    <property type="term" value="C:cytosol"/>
    <property type="evidence" value="ECO:0007669"/>
    <property type="project" value="TreeGrafter"/>
</dbReference>
<comment type="similarity">
    <text evidence="1">Belongs to the HesA/MoeB/ThiF family.</text>
</comment>
<dbReference type="GO" id="GO:0004792">
    <property type="term" value="F:thiosulfate-cyanide sulfurtransferase activity"/>
    <property type="evidence" value="ECO:0007669"/>
    <property type="project" value="TreeGrafter"/>
</dbReference>
<dbReference type="GO" id="GO:0016779">
    <property type="term" value="F:nucleotidyltransferase activity"/>
    <property type="evidence" value="ECO:0007669"/>
    <property type="project" value="TreeGrafter"/>
</dbReference>
<dbReference type="FunFam" id="3.40.50.720:FF:000080">
    <property type="entry name" value="Thiazole biosynthesis adenylyltransferase ThiF"/>
    <property type="match status" value="1"/>
</dbReference>
<dbReference type="InterPro" id="IPR045886">
    <property type="entry name" value="ThiF/MoeB/HesA"/>
</dbReference>
<gene>
    <name evidence="3" type="ORF">JHC10_12075</name>
    <name evidence="4" type="ORF">JHC11_01440</name>
</gene>
<protein>
    <submittedName>
        <fullName evidence="4">HesA/MoeB/ThiF family protein</fullName>
    </submittedName>
</protein>
<dbReference type="InterPro" id="IPR000594">
    <property type="entry name" value="ThiF_NAD_FAD-bd"/>
</dbReference>
<dbReference type="GO" id="GO:0008641">
    <property type="term" value="F:ubiquitin-like modifier activating enzyme activity"/>
    <property type="evidence" value="ECO:0007669"/>
    <property type="project" value="InterPro"/>
</dbReference>
<proteinExistence type="inferred from homology"/>
<feature type="domain" description="THIF-type NAD/FAD binding fold" evidence="2">
    <location>
        <begin position="10"/>
        <end position="243"/>
    </location>
</feature>
<dbReference type="EMBL" id="JAEMOS010000040">
    <property type="protein sequence ID" value="MBJ7267673.1"/>
    <property type="molecule type" value="Genomic_DNA"/>
</dbReference>
<evidence type="ECO:0000313" key="3">
    <source>
        <dbReference type="EMBL" id="MBJ7267673.1"/>
    </source>
</evidence>
<dbReference type="Proteomes" id="UP000655994">
    <property type="component" value="Unassembled WGS sequence"/>
</dbReference>
<evidence type="ECO:0000313" key="5">
    <source>
        <dbReference type="Proteomes" id="UP000621390"/>
    </source>
</evidence>
<dbReference type="EMBL" id="JAEMOP010000002">
    <property type="protein sequence ID" value="MBJ7314668.1"/>
    <property type="molecule type" value="Genomic_DNA"/>
</dbReference>
<reference evidence="4 6" key="1">
    <citation type="submission" date="2020-09" db="EMBL/GenBank/DDBJ databases">
        <title>Draft Genomes of Bacterial Isolates from North Pond Shallow Sediments.</title>
        <authorList>
            <person name="Kiel Reese B."/>
            <person name="Mullis M."/>
            <person name="Weisend R.E."/>
        </authorList>
    </citation>
    <scope>NUCLEOTIDE SEQUENCE</scope>
    <source>
        <strain evidence="4">KJE-2</strain>
        <strain evidence="3 6">KJE-3</strain>
    </source>
</reference>
<dbReference type="InterPro" id="IPR035985">
    <property type="entry name" value="Ubiquitin-activating_enz"/>
</dbReference>
<evidence type="ECO:0000313" key="6">
    <source>
        <dbReference type="Proteomes" id="UP000655994"/>
    </source>
</evidence>
<name>A0A8I1GAT6_9GAMM</name>
<evidence type="ECO:0000259" key="2">
    <source>
        <dbReference type="Pfam" id="PF00899"/>
    </source>
</evidence>
<dbReference type="PANTHER" id="PTHR10953">
    <property type="entry name" value="UBIQUITIN-ACTIVATING ENZYME E1"/>
    <property type="match status" value="1"/>
</dbReference>
<organism evidence="4 5">
    <name type="scientific">Idiomarina abyssalis</name>
    <dbReference type="NCBI Taxonomy" id="86102"/>
    <lineage>
        <taxon>Bacteria</taxon>
        <taxon>Pseudomonadati</taxon>
        <taxon>Pseudomonadota</taxon>
        <taxon>Gammaproteobacteria</taxon>
        <taxon>Alteromonadales</taxon>
        <taxon>Idiomarinaceae</taxon>
        <taxon>Idiomarina</taxon>
    </lineage>
</organism>
<sequence length="252" mass="27390">MLSNEQLLRYSSNLLIKEIGEVGQQRLLKRHVLIIGLGGLGCPASQYLASSGVGQITLVDHDTVSLSNLQRQTLYSSDDIGLSKARQAGHSLSRLNPDIRITAIEEKAYEENLDALAEQADLVLDCTDNRETRYLINQSCYRVNTPLISAAARGFNGQLIALNPENSHGCYQCLYPDAVTEPLNCSNAGIAAPVVGIMGSSQALQAINYFTGHKLAWGYLHTFNGLSQNWQQLYLPRAASCPVCGGQNAHSN</sequence>
<dbReference type="Proteomes" id="UP000621390">
    <property type="component" value="Unassembled WGS sequence"/>
</dbReference>
<dbReference type="PANTHER" id="PTHR10953:SF240">
    <property type="entry name" value="SULFUR CARRIER PROTEIN THIS ADENYLYLTRANSFERASE"/>
    <property type="match status" value="1"/>
</dbReference>
<accession>A0A8I1GAT6</accession>
<comment type="caution">
    <text evidence="4">The sequence shown here is derived from an EMBL/GenBank/DDBJ whole genome shotgun (WGS) entry which is preliminary data.</text>
</comment>
<keyword evidence="6" id="KW-1185">Reference proteome</keyword>
<dbReference type="Gene3D" id="3.40.50.720">
    <property type="entry name" value="NAD(P)-binding Rossmann-like Domain"/>
    <property type="match status" value="1"/>
</dbReference>
<dbReference type="Pfam" id="PF00899">
    <property type="entry name" value="ThiF"/>
    <property type="match status" value="1"/>
</dbReference>
<evidence type="ECO:0000256" key="1">
    <source>
        <dbReference type="ARBA" id="ARBA00009919"/>
    </source>
</evidence>
<dbReference type="RefSeq" id="WP_199494945.1">
    <property type="nucleotide sequence ID" value="NZ_JAEMOO010000024.1"/>
</dbReference>
<dbReference type="CDD" id="cd00757">
    <property type="entry name" value="ThiF_MoeB_HesA_family"/>
    <property type="match status" value="1"/>
</dbReference>